<proteinExistence type="predicted"/>
<protein>
    <submittedName>
        <fullName evidence="2">Uncharacterized protein</fullName>
    </submittedName>
</protein>
<gene>
    <name evidence="2" type="ORF">BpHYR1_041983</name>
</gene>
<feature type="compositionally biased region" description="Polar residues" evidence="1">
    <location>
        <begin position="52"/>
        <end position="62"/>
    </location>
</feature>
<organism evidence="2 3">
    <name type="scientific">Brachionus plicatilis</name>
    <name type="common">Marine rotifer</name>
    <name type="synonym">Brachionus muelleri</name>
    <dbReference type="NCBI Taxonomy" id="10195"/>
    <lineage>
        <taxon>Eukaryota</taxon>
        <taxon>Metazoa</taxon>
        <taxon>Spiralia</taxon>
        <taxon>Gnathifera</taxon>
        <taxon>Rotifera</taxon>
        <taxon>Eurotatoria</taxon>
        <taxon>Monogononta</taxon>
        <taxon>Pseudotrocha</taxon>
        <taxon>Ploima</taxon>
        <taxon>Brachionidae</taxon>
        <taxon>Brachionus</taxon>
    </lineage>
</organism>
<dbReference type="Proteomes" id="UP000276133">
    <property type="component" value="Unassembled WGS sequence"/>
</dbReference>
<feature type="compositionally biased region" description="Basic and acidic residues" evidence="1">
    <location>
        <begin position="30"/>
        <end position="43"/>
    </location>
</feature>
<evidence type="ECO:0000313" key="3">
    <source>
        <dbReference type="Proteomes" id="UP000276133"/>
    </source>
</evidence>
<accession>A0A3M7R3R3</accession>
<feature type="region of interest" description="Disordered" evidence="1">
    <location>
        <begin position="30"/>
        <end position="62"/>
    </location>
</feature>
<dbReference type="AlphaFoldDB" id="A0A3M7R3R3"/>
<comment type="caution">
    <text evidence="2">The sequence shown here is derived from an EMBL/GenBank/DDBJ whole genome shotgun (WGS) entry which is preliminary data.</text>
</comment>
<evidence type="ECO:0000256" key="1">
    <source>
        <dbReference type="SAM" id="MobiDB-lite"/>
    </source>
</evidence>
<reference evidence="2 3" key="1">
    <citation type="journal article" date="2018" name="Sci. Rep.">
        <title>Genomic signatures of local adaptation to the degree of environmental predictability in rotifers.</title>
        <authorList>
            <person name="Franch-Gras L."/>
            <person name="Hahn C."/>
            <person name="Garcia-Roger E.M."/>
            <person name="Carmona M.J."/>
            <person name="Serra M."/>
            <person name="Gomez A."/>
        </authorList>
    </citation>
    <scope>NUCLEOTIDE SEQUENCE [LARGE SCALE GENOMIC DNA]</scope>
    <source>
        <strain evidence="2">HYR1</strain>
    </source>
</reference>
<name>A0A3M7R3R3_BRAPC</name>
<dbReference type="EMBL" id="REGN01004280">
    <property type="protein sequence ID" value="RNA18247.1"/>
    <property type="molecule type" value="Genomic_DNA"/>
</dbReference>
<keyword evidence="3" id="KW-1185">Reference proteome</keyword>
<evidence type="ECO:0000313" key="2">
    <source>
        <dbReference type="EMBL" id="RNA18247.1"/>
    </source>
</evidence>
<sequence length="129" mass="14700">MTNESYAKNLIKLIFFGLISKCLNKEVADDNEPKFKDSDDNLNKNENLINNFESPNDSNASLKSLTITTPKEIDQKFQTYNESSSIFNAYNRQKPEQASTNNIKIHTIIESSQETSSQKANKLSNVRYV</sequence>